<protein>
    <submittedName>
        <fullName evidence="2">Uncharacterized protein YcnI</fullName>
    </submittedName>
</protein>
<comment type="caution">
    <text evidence="2">The sequence shown here is derived from an EMBL/GenBank/DDBJ whole genome shotgun (WGS) entry which is preliminary data.</text>
</comment>
<evidence type="ECO:0000259" key="1">
    <source>
        <dbReference type="Pfam" id="PF07987"/>
    </source>
</evidence>
<sequence>MPQPAHSGSRGCDKMSQGAAMAFPYNTWLITVLIQEAIMQKLAILALLLCSAAQAHVTLETPTAASGSYYKAVLKVGHGCDGSPTTGISVELPEGAQLARPMPKAGWQVQVSKSAVKPFDNHGTLVKEDVSHISWTGGNLPGDFYDEFVFQTRIAAKPGKLYFKVKQQCAQGSNNWVEIPAEGQDAHSLKTPAAVLQVTEPGQAHQH</sequence>
<feature type="domain" description="YncI copper-binding" evidence="1">
    <location>
        <begin position="56"/>
        <end position="198"/>
    </location>
</feature>
<dbReference type="AlphaFoldDB" id="A0A318JAC3"/>
<reference evidence="2 3" key="1">
    <citation type="submission" date="2018-05" db="EMBL/GenBank/DDBJ databases">
        <title>Genomic Encyclopedia of Type Strains, Phase IV (KMG-IV): sequencing the most valuable type-strain genomes for metagenomic binning, comparative biology and taxonomic classification.</title>
        <authorList>
            <person name="Goeker M."/>
        </authorList>
    </citation>
    <scope>NUCLEOTIDE SEQUENCE [LARGE SCALE GENOMIC DNA]</scope>
    <source>
        <strain evidence="2 3">DSM 25134</strain>
    </source>
</reference>
<name>A0A318JAC3_9NEIS</name>
<dbReference type="InterPro" id="IPR038507">
    <property type="entry name" value="YcnI-like_sf"/>
</dbReference>
<gene>
    <name evidence="2" type="ORF">DFR38_11494</name>
</gene>
<dbReference type="CDD" id="cd08545">
    <property type="entry name" value="YcnI_like"/>
    <property type="match status" value="1"/>
</dbReference>
<keyword evidence="3" id="KW-1185">Reference proteome</keyword>
<accession>A0A318JAC3</accession>
<dbReference type="Proteomes" id="UP000248395">
    <property type="component" value="Unassembled WGS sequence"/>
</dbReference>
<evidence type="ECO:0000313" key="3">
    <source>
        <dbReference type="Proteomes" id="UP000248395"/>
    </source>
</evidence>
<organism evidence="2 3">
    <name type="scientific">Aquitalea magnusonii</name>
    <dbReference type="NCBI Taxonomy" id="332411"/>
    <lineage>
        <taxon>Bacteria</taxon>
        <taxon>Pseudomonadati</taxon>
        <taxon>Pseudomonadota</taxon>
        <taxon>Betaproteobacteria</taxon>
        <taxon>Neisseriales</taxon>
        <taxon>Chromobacteriaceae</taxon>
        <taxon>Aquitalea</taxon>
    </lineage>
</organism>
<dbReference type="EMBL" id="QJKC01000014">
    <property type="protein sequence ID" value="PXX43657.1"/>
    <property type="molecule type" value="Genomic_DNA"/>
</dbReference>
<dbReference type="Pfam" id="PF07987">
    <property type="entry name" value="DUF1775"/>
    <property type="match status" value="1"/>
</dbReference>
<proteinExistence type="predicted"/>
<evidence type="ECO:0000313" key="2">
    <source>
        <dbReference type="EMBL" id="PXX43657.1"/>
    </source>
</evidence>
<dbReference type="Gene3D" id="2.60.40.2230">
    <property type="entry name" value="Uncharacterised protein YcnI-like PF07987, DUF1775"/>
    <property type="match status" value="1"/>
</dbReference>
<dbReference type="InterPro" id="IPR012533">
    <property type="entry name" value="YcnI-copper_dom"/>
</dbReference>